<organism evidence="2 3">
    <name type="scientific">Dendrobium thyrsiflorum</name>
    <name type="common">Pinecone-like raceme dendrobium</name>
    <name type="synonym">Orchid</name>
    <dbReference type="NCBI Taxonomy" id="117978"/>
    <lineage>
        <taxon>Eukaryota</taxon>
        <taxon>Viridiplantae</taxon>
        <taxon>Streptophyta</taxon>
        <taxon>Embryophyta</taxon>
        <taxon>Tracheophyta</taxon>
        <taxon>Spermatophyta</taxon>
        <taxon>Magnoliopsida</taxon>
        <taxon>Liliopsida</taxon>
        <taxon>Asparagales</taxon>
        <taxon>Orchidaceae</taxon>
        <taxon>Epidendroideae</taxon>
        <taxon>Malaxideae</taxon>
        <taxon>Dendrobiinae</taxon>
        <taxon>Dendrobium</taxon>
    </lineage>
</organism>
<dbReference type="AlphaFoldDB" id="A0ABD0VVT7"/>
<dbReference type="Proteomes" id="UP001552299">
    <property type="component" value="Unassembled WGS sequence"/>
</dbReference>
<sequence length="227" mass="25711">MLLVKIRKLTINYLSDFFLTTRLWDLHNKKVKTFIMKNVATADGSFKPMTNNGSFQNGNGDFMDAKQKAEFCHHDGKSRVNTKHSLDSGTTKPDKRADLSSRKGRRNASFQLLISNDHYRVGNKKKARDNSDSDPLTKQSVQTHSELLVVLLSSPHVIPVKILYDLPSSFYISGLMDRDKLASVKERSKLDNFPTNLTAFSSSSYQYEKTKDISLEFKAEQAAGRNQ</sequence>
<comment type="caution">
    <text evidence="2">The sequence shown here is derived from an EMBL/GenBank/DDBJ whole genome shotgun (WGS) entry which is preliminary data.</text>
</comment>
<keyword evidence="3" id="KW-1185">Reference proteome</keyword>
<evidence type="ECO:0000313" key="2">
    <source>
        <dbReference type="EMBL" id="KAL0926936.1"/>
    </source>
</evidence>
<evidence type="ECO:0000313" key="3">
    <source>
        <dbReference type="Proteomes" id="UP001552299"/>
    </source>
</evidence>
<feature type="compositionally biased region" description="Basic and acidic residues" evidence="1">
    <location>
        <begin position="92"/>
        <end position="101"/>
    </location>
</feature>
<reference evidence="2 3" key="1">
    <citation type="journal article" date="2024" name="Plant Biotechnol. J.">
        <title>Dendrobium thyrsiflorum genome and its molecular insights into genes involved in important horticultural traits.</title>
        <authorList>
            <person name="Chen B."/>
            <person name="Wang J.Y."/>
            <person name="Zheng P.J."/>
            <person name="Li K.L."/>
            <person name="Liang Y.M."/>
            <person name="Chen X.F."/>
            <person name="Zhang C."/>
            <person name="Zhao X."/>
            <person name="He X."/>
            <person name="Zhang G.Q."/>
            <person name="Liu Z.J."/>
            <person name="Xu Q."/>
        </authorList>
    </citation>
    <scope>NUCLEOTIDE SEQUENCE [LARGE SCALE GENOMIC DNA]</scope>
    <source>
        <strain evidence="2">GZMU011</strain>
    </source>
</reference>
<accession>A0ABD0VVT7</accession>
<feature type="region of interest" description="Disordered" evidence="1">
    <location>
        <begin position="74"/>
        <end position="104"/>
    </location>
</feature>
<evidence type="ECO:0000256" key="1">
    <source>
        <dbReference type="SAM" id="MobiDB-lite"/>
    </source>
</evidence>
<proteinExistence type="predicted"/>
<gene>
    <name evidence="2" type="ORF">M5K25_003192</name>
</gene>
<name>A0ABD0VVT7_DENTH</name>
<dbReference type="EMBL" id="JANQDX010000003">
    <property type="protein sequence ID" value="KAL0926936.1"/>
    <property type="molecule type" value="Genomic_DNA"/>
</dbReference>
<protein>
    <submittedName>
        <fullName evidence="2">Uncharacterized protein</fullName>
    </submittedName>
</protein>